<dbReference type="GO" id="GO:0008270">
    <property type="term" value="F:zinc ion binding"/>
    <property type="evidence" value="ECO:0007669"/>
    <property type="project" value="UniProtKB-KW"/>
</dbReference>
<evidence type="ECO:0000313" key="14">
    <source>
        <dbReference type="EMBL" id="CDW81749.1"/>
    </source>
</evidence>
<dbReference type="GO" id="GO:0016020">
    <property type="term" value="C:membrane"/>
    <property type="evidence" value="ECO:0007669"/>
    <property type="project" value="UniProtKB-SubCell"/>
</dbReference>
<evidence type="ECO:0000256" key="12">
    <source>
        <dbReference type="PROSITE-ProRule" id="PRU00175"/>
    </source>
</evidence>
<evidence type="ECO:0000256" key="3">
    <source>
        <dbReference type="ARBA" id="ARBA00012483"/>
    </source>
</evidence>
<name>A0A078AHM6_STYLE</name>
<dbReference type="Gene3D" id="3.30.40.10">
    <property type="entry name" value="Zinc/RING finger domain, C3HC4 (zinc finger)"/>
    <property type="match status" value="1"/>
</dbReference>
<protein>
    <recommendedName>
        <fullName evidence="3">RING-type E3 ubiquitin transferase</fullName>
        <ecNumber evidence="3">2.3.2.27</ecNumber>
    </recommendedName>
</protein>
<comment type="catalytic activity">
    <reaction evidence="1">
        <text>S-ubiquitinyl-[E2 ubiquitin-conjugating enzyme]-L-cysteine + [acceptor protein]-L-lysine = [E2 ubiquitin-conjugating enzyme]-L-cysteine + N(6)-ubiquitinyl-[acceptor protein]-L-lysine.</text>
        <dbReference type="EC" id="2.3.2.27"/>
    </reaction>
</comment>
<comment type="subcellular location">
    <subcellularLocation>
        <location evidence="2">Membrane</location>
        <topology evidence="2">Multi-pass membrane protein</topology>
    </subcellularLocation>
</comment>
<keyword evidence="4" id="KW-0808">Transferase</keyword>
<keyword evidence="15" id="KW-1185">Reference proteome</keyword>
<evidence type="ECO:0000256" key="11">
    <source>
        <dbReference type="ARBA" id="ARBA00023136"/>
    </source>
</evidence>
<evidence type="ECO:0000256" key="7">
    <source>
        <dbReference type="ARBA" id="ARBA00022771"/>
    </source>
</evidence>
<keyword evidence="5" id="KW-0812">Transmembrane</keyword>
<dbReference type="EMBL" id="CCKQ01010243">
    <property type="protein sequence ID" value="CDW81749.1"/>
    <property type="molecule type" value="Genomic_DNA"/>
</dbReference>
<dbReference type="Pfam" id="PF13639">
    <property type="entry name" value="zf-RING_2"/>
    <property type="match status" value="1"/>
</dbReference>
<keyword evidence="6" id="KW-0479">Metal-binding</keyword>
<evidence type="ECO:0000256" key="2">
    <source>
        <dbReference type="ARBA" id="ARBA00004141"/>
    </source>
</evidence>
<dbReference type="InterPro" id="IPR001841">
    <property type="entry name" value="Znf_RING"/>
</dbReference>
<dbReference type="AlphaFoldDB" id="A0A078AHM6"/>
<organism evidence="14 15">
    <name type="scientific">Stylonychia lemnae</name>
    <name type="common">Ciliate</name>
    <dbReference type="NCBI Taxonomy" id="5949"/>
    <lineage>
        <taxon>Eukaryota</taxon>
        <taxon>Sar</taxon>
        <taxon>Alveolata</taxon>
        <taxon>Ciliophora</taxon>
        <taxon>Intramacronucleata</taxon>
        <taxon>Spirotrichea</taxon>
        <taxon>Stichotrichia</taxon>
        <taxon>Sporadotrichida</taxon>
        <taxon>Oxytrichidae</taxon>
        <taxon>Stylonychinae</taxon>
        <taxon>Stylonychia</taxon>
    </lineage>
</organism>
<dbReference type="InParanoid" id="A0A078AHM6"/>
<dbReference type="PANTHER" id="PTHR45977">
    <property type="entry name" value="TARGET OF ERK KINASE MPK-1"/>
    <property type="match status" value="1"/>
</dbReference>
<dbReference type="GO" id="GO:0006511">
    <property type="term" value="P:ubiquitin-dependent protein catabolic process"/>
    <property type="evidence" value="ECO:0007669"/>
    <property type="project" value="TreeGrafter"/>
</dbReference>
<feature type="domain" description="RING-type" evidence="13">
    <location>
        <begin position="112"/>
        <end position="155"/>
    </location>
</feature>
<dbReference type="Proteomes" id="UP000039865">
    <property type="component" value="Unassembled WGS sequence"/>
</dbReference>
<evidence type="ECO:0000259" key="13">
    <source>
        <dbReference type="PROSITE" id="PS50089"/>
    </source>
</evidence>
<evidence type="ECO:0000256" key="10">
    <source>
        <dbReference type="ARBA" id="ARBA00022989"/>
    </source>
</evidence>
<keyword evidence="7 12" id="KW-0863">Zinc-finger</keyword>
<reference evidence="14 15" key="1">
    <citation type="submission" date="2014-06" db="EMBL/GenBank/DDBJ databases">
        <authorList>
            <person name="Swart Estienne"/>
        </authorList>
    </citation>
    <scope>NUCLEOTIDE SEQUENCE [LARGE SCALE GENOMIC DNA]</scope>
    <source>
        <strain evidence="14 15">130c</strain>
    </source>
</reference>
<dbReference type="GO" id="GO:0061630">
    <property type="term" value="F:ubiquitin protein ligase activity"/>
    <property type="evidence" value="ECO:0007669"/>
    <property type="project" value="UniProtKB-EC"/>
</dbReference>
<evidence type="ECO:0000256" key="9">
    <source>
        <dbReference type="ARBA" id="ARBA00022833"/>
    </source>
</evidence>
<keyword evidence="11" id="KW-0472">Membrane</keyword>
<gene>
    <name evidence="14" type="primary">Contig18444.g19582</name>
    <name evidence="14" type="ORF">STYLEM_10773</name>
</gene>
<accession>A0A078AHM6</accession>
<dbReference type="PANTHER" id="PTHR45977:SF4">
    <property type="entry name" value="RING-TYPE DOMAIN-CONTAINING PROTEIN"/>
    <property type="match status" value="1"/>
</dbReference>
<evidence type="ECO:0000256" key="4">
    <source>
        <dbReference type="ARBA" id="ARBA00022679"/>
    </source>
</evidence>
<evidence type="ECO:0000313" key="15">
    <source>
        <dbReference type="Proteomes" id="UP000039865"/>
    </source>
</evidence>
<dbReference type="EC" id="2.3.2.27" evidence="3"/>
<dbReference type="PROSITE" id="PS50089">
    <property type="entry name" value="ZF_RING_2"/>
    <property type="match status" value="1"/>
</dbReference>
<keyword evidence="9" id="KW-0862">Zinc</keyword>
<sequence length="196" mass="22866">MDQEQQKQARKSRNLKLITRPQWITIFSVKKETSQQEPSQSTVVTRAMIEFRDLGIDIQKIISQPNKIEPNDMIMIIEDEQKNLSRKEKDKPLNDNDLEMPPLQQPEVDDVCAICLIQFEDDDIIEELNCAHRHIFHPQCTREWLNKKKECPLCKMPIDNSALRFFKAVDAFGITNKSNKSGYVSQNHQEVLESIE</sequence>
<proteinExistence type="predicted"/>
<keyword evidence="8" id="KW-0833">Ubl conjugation pathway</keyword>
<keyword evidence="10" id="KW-1133">Transmembrane helix</keyword>
<dbReference type="InterPro" id="IPR013083">
    <property type="entry name" value="Znf_RING/FYVE/PHD"/>
</dbReference>
<evidence type="ECO:0000256" key="1">
    <source>
        <dbReference type="ARBA" id="ARBA00000900"/>
    </source>
</evidence>
<evidence type="ECO:0000256" key="8">
    <source>
        <dbReference type="ARBA" id="ARBA00022786"/>
    </source>
</evidence>
<evidence type="ECO:0000256" key="6">
    <source>
        <dbReference type="ARBA" id="ARBA00022723"/>
    </source>
</evidence>
<dbReference type="SUPFAM" id="SSF57850">
    <property type="entry name" value="RING/U-box"/>
    <property type="match status" value="1"/>
</dbReference>
<dbReference type="GO" id="GO:0016567">
    <property type="term" value="P:protein ubiquitination"/>
    <property type="evidence" value="ECO:0007669"/>
    <property type="project" value="TreeGrafter"/>
</dbReference>
<dbReference type="OrthoDB" id="289886at2759"/>
<evidence type="ECO:0000256" key="5">
    <source>
        <dbReference type="ARBA" id="ARBA00022692"/>
    </source>
</evidence>